<keyword evidence="8" id="KW-0472">Membrane</keyword>
<evidence type="ECO:0000256" key="5">
    <source>
        <dbReference type="ARBA" id="ARBA00023098"/>
    </source>
</evidence>
<evidence type="ECO:0000256" key="1">
    <source>
        <dbReference type="ARBA" id="ARBA00010701"/>
    </source>
</evidence>
<evidence type="ECO:0000256" key="7">
    <source>
        <dbReference type="PIRSR" id="PIRSR000862-1"/>
    </source>
</evidence>
<dbReference type="FunFam" id="3.40.50.1820:FF:000057">
    <property type="entry name" value="Lipase"/>
    <property type="match status" value="1"/>
</dbReference>
<keyword evidence="2" id="KW-0732">Signal</keyword>
<evidence type="ECO:0000313" key="10">
    <source>
        <dbReference type="EMBL" id="KAH7636738.1"/>
    </source>
</evidence>
<gene>
    <name evidence="10" type="ORF">HUG17_6944</name>
</gene>
<keyword evidence="4" id="KW-0442">Lipid degradation</keyword>
<name>A0A9D4NRA7_DERFA</name>
<organism evidence="10">
    <name type="scientific">Dermatophagoides farinae</name>
    <name type="common">American house dust mite</name>
    <dbReference type="NCBI Taxonomy" id="6954"/>
    <lineage>
        <taxon>Eukaryota</taxon>
        <taxon>Metazoa</taxon>
        <taxon>Ecdysozoa</taxon>
        <taxon>Arthropoda</taxon>
        <taxon>Chelicerata</taxon>
        <taxon>Arachnida</taxon>
        <taxon>Acari</taxon>
        <taxon>Acariformes</taxon>
        <taxon>Sarcoptiformes</taxon>
        <taxon>Astigmata</taxon>
        <taxon>Psoroptidia</taxon>
        <taxon>Analgoidea</taxon>
        <taxon>Pyroglyphidae</taxon>
        <taxon>Dermatophagoidinae</taxon>
        <taxon>Dermatophagoides</taxon>
    </lineage>
</organism>
<dbReference type="Proteomes" id="UP000828236">
    <property type="component" value="Unassembled WGS sequence"/>
</dbReference>
<keyword evidence="8" id="KW-0812">Transmembrane</keyword>
<dbReference type="EMBL" id="SDOV01000009">
    <property type="protein sequence ID" value="KAH7636738.1"/>
    <property type="molecule type" value="Genomic_DNA"/>
</dbReference>
<evidence type="ECO:0000256" key="3">
    <source>
        <dbReference type="ARBA" id="ARBA00022801"/>
    </source>
</evidence>
<dbReference type="SUPFAM" id="SSF53474">
    <property type="entry name" value="alpha/beta-Hydrolases"/>
    <property type="match status" value="1"/>
</dbReference>
<dbReference type="Gene3D" id="3.40.50.1820">
    <property type="entry name" value="alpha/beta hydrolase"/>
    <property type="match status" value="1"/>
</dbReference>
<evidence type="ECO:0000256" key="8">
    <source>
        <dbReference type="SAM" id="Phobius"/>
    </source>
</evidence>
<dbReference type="Pfam" id="PF04083">
    <property type="entry name" value="Abhydro_lipase"/>
    <property type="match status" value="1"/>
</dbReference>
<dbReference type="PIRSF" id="PIRSF000862">
    <property type="entry name" value="Steryl_ester_lip"/>
    <property type="match status" value="1"/>
</dbReference>
<feature type="active site" description="Charge relay system" evidence="7">
    <location>
        <position position="424"/>
    </location>
</feature>
<feature type="transmembrane region" description="Helical" evidence="8">
    <location>
        <begin position="12"/>
        <end position="32"/>
    </location>
</feature>
<evidence type="ECO:0000259" key="9">
    <source>
        <dbReference type="Pfam" id="PF04083"/>
    </source>
</evidence>
<keyword evidence="6" id="KW-0325">Glycoprotein</keyword>
<dbReference type="PANTHER" id="PTHR11005">
    <property type="entry name" value="LYSOSOMAL ACID LIPASE-RELATED"/>
    <property type="match status" value="1"/>
</dbReference>
<dbReference type="InterPro" id="IPR025483">
    <property type="entry name" value="Lipase_euk"/>
</dbReference>
<feature type="active site" description="Charge relay system" evidence="7">
    <location>
        <position position="392"/>
    </location>
</feature>
<reference evidence="10" key="1">
    <citation type="submission" date="2020-06" db="EMBL/GenBank/DDBJ databases">
        <authorList>
            <person name="Ji K."/>
            <person name="Li J."/>
        </authorList>
    </citation>
    <scope>NUCLEOTIDE SEQUENCE</scope>
    <source>
        <strain evidence="10">JKM2019</strain>
        <tissue evidence="10">Whole body</tissue>
    </source>
</reference>
<keyword evidence="8" id="KW-1133">Transmembrane helix</keyword>
<dbReference type="InterPro" id="IPR029058">
    <property type="entry name" value="AB_hydrolase_fold"/>
</dbReference>
<dbReference type="InterPro" id="IPR006693">
    <property type="entry name" value="AB_hydrolase_lipase"/>
</dbReference>
<comment type="similarity">
    <text evidence="1">Belongs to the AB hydrolase superfamily. Lipase family.</text>
</comment>
<feature type="active site" description="Nucleophile" evidence="7">
    <location>
        <position position="223"/>
    </location>
</feature>
<dbReference type="GO" id="GO:0016788">
    <property type="term" value="F:hydrolase activity, acting on ester bonds"/>
    <property type="evidence" value="ECO:0007669"/>
    <property type="project" value="InterPro"/>
</dbReference>
<protein>
    <recommendedName>
        <fullName evidence="9">Partial AB-hydrolase lipase domain-containing protein</fullName>
    </recommendedName>
</protein>
<dbReference type="OrthoDB" id="6478351at2759"/>
<evidence type="ECO:0000256" key="6">
    <source>
        <dbReference type="ARBA" id="ARBA00023180"/>
    </source>
</evidence>
<proteinExistence type="inferred from homology"/>
<dbReference type="AlphaFoldDB" id="A0A9D4NRA7"/>
<accession>A0A9D4NRA7</accession>
<sequence>MFDHKPTKILTANKINILAIWLVIGSILFYSASKYPLQETFKTVYSHIPGWIEPDDDVGRDIFDLINSRGFEYESHFVETVDGYILQLVRLVNPFTKYNQTRYRPVILSHGVECTGSEFLINNPGYLNSDGTYLEWDENDNLINGSEKITNTLGFTLCSYGYDVWLVNFRGTIYSLNHTKLDINDPEYWRFSMDEMVNIDLPLMIDYILATTTSDTLTYIGHSQSNILMLALMSENDHYQQLVKPFIALSPTWHLTNVRSNLVFFNLFEPYLKLSPGPLVFHDMKTVRSVLSTLCSNRMIRWICYQIYDMSVGYQPSDIRLDRFPVHIYNIPSGASNDNAIHHMQTWRTGRVSHYDHGLEKNLLLYNQSEPPLYNVSRINSAHMAFFQASHDRISSIEGNIQLKQQLSTPLLEDYVINRTDFDHMSFVWSKHAGILVNEKILQLLSLYENDNQTC</sequence>
<dbReference type="GO" id="GO:0016042">
    <property type="term" value="P:lipid catabolic process"/>
    <property type="evidence" value="ECO:0007669"/>
    <property type="project" value="UniProtKB-KW"/>
</dbReference>
<reference evidence="10" key="2">
    <citation type="journal article" date="2021" name="World Allergy Organ. J.">
        <title>Chromosome-level assembly of Dermatophagoides farinae genome and transcriptome reveals two novel allergens Der f 37 and Der f 39.</title>
        <authorList>
            <person name="Chen J."/>
            <person name="Cai Z."/>
            <person name="Fan D."/>
            <person name="Hu J."/>
            <person name="Hou Y."/>
            <person name="He Y."/>
            <person name="Zhang Z."/>
            <person name="Zhao Z."/>
            <person name="Gao P."/>
            <person name="Hu W."/>
            <person name="Sun J."/>
            <person name="Li J."/>
            <person name="Ji K."/>
        </authorList>
    </citation>
    <scope>NUCLEOTIDE SEQUENCE</scope>
    <source>
        <strain evidence="10">JKM2019</strain>
    </source>
</reference>
<feature type="domain" description="Partial AB-hydrolase lipase" evidence="9">
    <location>
        <begin position="64"/>
        <end position="122"/>
    </location>
</feature>
<evidence type="ECO:0000256" key="4">
    <source>
        <dbReference type="ARBA" id="ARBA00022963"/>
    </source>
</evidence>
<evidence type="ECO:0000256" key="2">
    <source>
        <dbReference type="ARBA" id="ARBA00022729"/>
    </source>
</evidence>
<keyword evidence="5" id="KW-0443">Lipid metabolism</keyword>
<keyword evidence="3" id="KW-0378">Hydrolase</keyword>
<comment type="caution">
    <text evidence="10">The sequence shown here is derived from an EMBL/GenBank/DDBJ whole genome shotgun (WGS) entry which is preliminary data.</text>
</comment>